<dbReference type="AlphaFoldDB" id="A0A0V0QWI9"/>
<dbReference type="GO" id="GO:0000045">
    <property type="term" value="P:autophagosome assembly"/>
    <property type="evidence" value="ECO:0007669"/>
    <property type="project" value="TreeGrafter"/>
</dbReference>
<sequence length="560" mass="66073">MYQANNYLNNQNNANTQGQVKIIGNYSYNLRYCLGEGAYGKVYEGVETKTQKKVAIKKMDIKSFERDTYLKNQIIAEIEILKRFNHRNIVQFIDLITTQRSLYIITEYCGNGDLRNLMQHKRLSEEQAIKIMRHIVEGFKELIKHNVIHRDLKPANILVHDGVFKIGDFGFAKYVDYSSAQMLRSCVGSPLYMAPQILKRQQYGTKCDIWSLGIIFHEMIFGDVPWKARDERELLNNIMNQPYRIKHGAKVSKFSEDVLRRMLVVDEYKRISWDQLFETFKQYEDKLPTNNNNNPNTATLPPKLTHQEPTKDYNKIQPIQPKLSKSEALKIEMNKAFVNYDTIRSEIRFRHFICVELFSQFDQNKIFIKTELIYEKFLIVLAAQVKNQSFNLMKMIRDLEARNEEFYQKSKDLQALVYSIRKENDHYNYFIDELHDSLKKKGMLEILKGEQDIAFSFQELYSESEQQKLEDKIQQYGKDISKEMLNDIKQKKLEEALRGAIMSADYIMDIIINKKKQGKGQEVNFNQIYSDKSKQLDLKNYLEKTISRIGLLQTTFQNFF</sequence>
<dbReference type="GO" id="GO:0010506">
    <property type="term" value="P:regulation of autophagy"/>
    <property type="evidence" value="ECO:0007669"/>
    <property type="project" value="InterPro"/>
</dbReference>
<name>A0A0V0QWI9_PSEPJ</name>
<dbReference type="FunFam" id="1.10.510.10:FF:000654">
    <property type="entry name" value="Protein kinase, putative"/>
    <property type="match status" value="1"/>
</dbReference>
<dbReference type="InterPro" id="IPR017441">
    <property type="entry name" value="Protein_kinase_ATP_BS"/>
</dbReference>
<dbReference type="PROSITE" id="PS00107">
    <property type="entry name" value="PROTEIN_KINASE_ATP"/>
    <property type="match status" value="1"/>
</dbReference>
<dbReference type="EMBL" id="LDAU01000096">
    <property type="protein sequence ID" value="KRX06445.1"/>
    <property type="molecule type" value="Genomic_DNA"/>
</dbReference>
<proteinExistence type="predicted"/>
<keyword evidence="4 5" id="KW-0067">ATP-binding</keyword>
<accession>A0A0V0QWI9</accession>
<comment type="caution">
    <text evidence="8">The sequence shown here is derived from an EMBL/GenBank/DDBJ whole genome shotgun (WGS) entry which is preliminary data.</text>
</comment>
<dbReference type="Proteomes" id="UP000054937">
    <property type="component" value="Unassembled WGS sequence"/>
</dbReference>
<protein>
    <submittedName>
        <fullName evidence="8">Protein kinase-like domain</fullName>
    </submittedName>
</protein>
<dbReference type="SUPFAM" id="SSF56112">
    <property type="entry name" value="Protein kinase-like (PK-like)"/>
    <property type="match status" value="1"/>
</dbReference>
<dbReference type="PANTHER" id="PTHR24348">
    <property type="entry name" value="SERINE/THREONINE-PROTEIN KINASE UNC-51-RELATED"/>
    <property type="match status" value="1"/>
</dbReference>
<evidence type="ECO:0000313" key="9">
    <source>
        <dbReference type="Proteomes" id="UP000054937"/>
    </source>
</evidence>
<dbReference type="InterPro" id="IPR000719">
    <property type="entry name" value="Prot_kinase_dom"/>
</dbReference>
<dbReference type="OrthoDB" id="312185at2759"/>
<keyword evidence="3 8" id="KW-0418">Kinase</keyword>
<evidence type="ECO:0000259" key="7">
    <source>
        <dbReference type="PROSITE" id="PS50011"/>
    </source>
</evidence>
<dbReference type="GO" id="GO:0016020">
    <property type="term" value="C:membrane"/>
    <property type="evidence" value="ECO:0007669"/>
    <property type="project" value="TreeGrafter"/>
</dbReference>
<dbReference type="PANTHER" id="PTHR24348:SF22">
    <property type="entry name" value="NON-SPECIFIC SERINE_THREONINE PROTEIN KINASE"/>
    <property type="match status" value="1"/>
</dbReference>
<dbReference type="GO" id="GO:0005829">
    <property type="term" value="C:cytosol"/>
    <property type="evidence" value="ECO:0007669"/>
    <property type="project" value="TreeGrafter"/>
</dbReference>
<dbReference type="PROSITE" id="PS50011">
    <property type="entry name" value="PROTEIN_KINASE_DOM"/>
    <property type="match status" value="1"/>
</dbReference>
<evidence type="ECO:0000256" key="6">
    <source>
        <dbReference type="SAM" id="MobiDB-lite"/>
    </source>
</evidence>
<evidence type="ECO:0000256" key="5">
    <source>
        <dbReference type="PROSITE-ProRule" id="PRU10141"/>
    </source>
</evidence>
<keyword evidence="9" id="KW-1185">Reference proteome</keyword>
<keyword evidence="2 5" id="KW-0547">Nucleotide-binding</keyword>
<dbReference type="InterPro" id="IPR011009">
    <property type="entry name" value="Kinase-like_dom_sf"/>
</dbReference>
<feature type="domain" description="Protein kinase" evidence="7">
    <location>
        <begin position="28"/>
        <end position="284"/>
    </location>
</feature>
<dbReference type="InterPro" id="IPR045269">
    <property type="entry name" value="Atg1-like"/>
</dbReference>
<gene>
    <name evidence="8" type="ORF">PPERSA_05058</name>
</gene>
<reference evidence="8 9" key="1">
    <citation type="journal article" date="2015" name="Sci. Rep.">
        <title>Genome of the facultative scuticociliatosis pathogen Pseudocohnilembus persalinus provides insight into its virulence through horizontal gene transfer.</title>
        <authorList>
            <person name="Xiong J."/>
            <person name="Wang G."/>
            <person name="Cheng J."/>
            <person name="Tian M."/>
            <person name="Pan X."/>
            <person name="Warren A."/>
            <person name="Jiang C."/>
            <person name="Yuan D."/>
            <person name="Miao W."/>
        </authorList>
    </citation>
    <scope>NUCLEOTIDE SEQUENCE [LARGE SCALE GENOMIC DNA]</scope>
    <source>
        <strain evidence="8">36N120E</strain>
    </source>
</reference>
<dbReference type="PROSITE" id="PS00108">
    <property type="entry name" value="PROTEIN_KINASE_ST"/>
    <property type="match status" value="1"/>
</dbReference>
<dbReference type="Gene3D" id="1.10.510.10">
    <property type="entry name" value="Transferase(Phosphotransferase) domain 1"/>
    <property type="match status" value="1"/>
</dbReference>
<dbReference type="GO" id="GO:0005524">
    <property type="term" value="F:ATP binding"/>
    <property type="evidence" value="ECO:0007669"/>
    <property type="project" value="UniProtKB-UniRule"/>
</dbReference>
<dbReference type="GO" id="GO:0005776">
    <property type="term" value="C:autophagosome"/>
    <property type="evidence" value="ECO:0007669"/>
    <property type="project" value="TreeGrafter"/>
</dbReference>
<feature type="binding site" evidence="5">
    <location>
        <position position="58"/>
    </location>
    <ligand>
        <name>ATP</name>
        <dbReference type="ChEBI" id="CHEBI:30616"/>
    </ligand>
</feature>
<dbReference type="GO" id="GO:0004674">
    <property type="term" value="F:protein serine/threonine kinase activity"/>
    <property type="evidence" value="ECO:0007669"/>
    <property type="project" value="InterPro"/>
</dbReference>
<dbReference type="FunFam" id="3.30.200.20:FF:000042">
    <property type="entry name" value="Aurora kinase A"/>
    <property type="match status" value="1"/>
</dbReference>
<organism evidence="8 9">
    <name type="scientific">Pseudocohnilembus persalinus</name>
    <name type="common">Ciliate</name>
    <dbReference type="NCBI Taxonomy" id="266149"/>
    <lineage>
        <taxon>Eukaryota</taxon>
        <taxon>Sar</taxon>
        <taxon>Alveolata</taxon>
        <taxon>Ciliophora</taxon>
        <taxon>Intramacronucleata</taxon>
        <taxon>Oligohymenophorea</taxon>
        <taxon>Scuticociliatia</taxon>
        <taxon>Philasterida</taxon>
        <taxon>Pseudocohnilembidae</taxon>
        <taxon>Pseudocohnilembus</taxon>
    </lineage>
</organism>
<dbReference type="Pfam" id="PF00069">
    <property type="entry name" value="Pkinase"/>
    <property type="match status" value="1"/>
</dbReference>
<dbReference type="InterPro" id="IPR008271">
    <property type="entry name" value="Ser/Thr_kinase_AS"/>
</dbReference>
<evidence type="ECO:0000256" key="1">
    <source>
        <dbReference type="ARBA" id="ARBA00022679"/>
    </source>
</evidence>
<keyword evidence="1" id="KW-0808">Transferase</keyword>
<evidence type="ECO:0000313" key="8">
    <source>
        <dbReference type="EMBL" id="KRX06445.1"/>
    </source>
</evidence>
<dbReference type="SMART" id="SM00220">
    <property type="entry name" value="S_TKc"/>
    <property type="match status" value="1"/>
</dbReference>
<evidence type="ECO:0000256" key="4">
    <source>
        <dbReference type="ARBA" id="ARBA00022840"/>
    </source>
</evidence>
<dbReference type="GO" id="GO:0000407">
    <property type="term" value="C:phagophore assembly site"/>
    <property type="evidence" value="ECO:0007669"/>
    <property type="project" value="TreeGrafter"/>
</dbReference>
<dbReference type="InParanoid" id="A0A0V0QWI9"/>
<feature type="compositionally biased region" description="Low complexity" evidence="6">
    <location>
        <begin position="288"/>
        <end position="304"/>
    </location>
</feature>
<evidence type="ECO:0000256" key="2">
    <source>
        <dbReference type="ARBA" id="ARBA00022741"/>
    </source>
</evidence>
<dbReference type="OMA" id="RKENDHY"/>
<feature type="region of interest" description="Disordered" evidence="6">
    <location>
        <begin position="287"/>
        <end position="309"/>
    </location>
</feature>
<evidence type="ECO:0000256" key="3">
    <source>
        <dbReference type="ARBA" id="ARBA00022777"/>
    </source>
</evidence>